<reference evidence="1" key="1">
    <citation type="submission" date="2020-03" db="EMBL/GenBank/DDBJ databases">
        <title>Transcriptomic Profiling of the Digestive Tract of the Rat Flea, Xenopsylla cheopis, Following Blood Feeding and Infection with Yersinia pestis.</title>
        <authorList>
            <person name="Bland D.M."/>
            <person name="Martens C.A."/>
            <person name="Virtaneva K."/>
            <person name="Kanakabandi K."/>
            <person name="Long D."/>
            <person name="Rosenke R."/>
            <person name="Saturday G.A."/>
            <person name="Hoyt F.H."/>
            <person name="Bruno D.P."/>
            <person name="Ribeiro J.M.C."/>
            <person name="Hinnebusch J."/>
        </authorList>
    </citation>
    <scope>NUCLEOTIDE SEQUENCE</scope>
</reference>
<protein>
    <submittedName>
        <fullName evidence="1">Putative secreted protein</fullName>
    </submittedName>
</protein>
<accession>A0A6M2DVD2</accession>
<organism evidence="1">
    <name type="scientific">Xenopsylla cheopis</name>
    <name type="common">Oriental rat flea</name>
    <name type="synonym">Pulex cheopis</name>
    <dbReference type="NCBI Taxonomy" id="163159"/>
    <lineage>
        <taxon>Eukaryota</taxon>
        <taxon>Metazoa</taxon>
        <taxon>Ecdysozoa</taxon>
        <taxon>Arthropoda</taxon>
        <taxon>Hexapoda</taxon>
        <taxon>Insecta</taxon>
        <taxon>Pterygota</taxon>
        <taxon>Neoptera</taxon>
        <taxon>Endopterygota</taxon>
        <taxon>Siphonaptera</taxon>
        <taxon>Pulicidae</taxon>
        <taxon>Xenopsyllinae</taxon>
        <taxon>Xenopsylla</taxon>
    </lineage>
</organism>
<name>A0A6M2DVD2_XENCH</name>
<evidence type="ECO:0000313" key="1">
    <source>
        <dbReference type="EMBL" id="NOV50316.1"/>
    </source>
</evidence>
<sequence length="78" mass="8629">MELVAKVVLSLLLITIRTAFSLLSKMNRLVKICHHLIITGSYLPGVRPRRMCPNKSPIIFQLSATPADGPTSLRKSKS</sequence>
<dbReference type="EMBL" id="GIIL01006590">
    <property type="protein sequence ID" value="NOV50316.1"/>
    <property type="molecule type" value="Transcribed_RNA"/>
</dbReference>
<dbReference type="AlphaFoldDB" id="A0A6M2DVD2"/>
<proteinExistence type="predicted"/>